<evidence type="ECO:0000256" key="3">
    <source>
        <dbReference type="ARBA" id="ARBA00022448"/>
    </source>
</evidence>
<sequence length="562" mass="62081">MAGAYGGSNRRFIWRGWESMKNKVKVRYAVLLVPTLIFAVVLILGILDGNAFIAALTSTFELVMQKLGWVVSITMLLFIIFCLVVLLGPMGKIKLGGPNAKPKMSYWQWFAVALTAGIGTGVVFWGAVEPLLFTMEPAPSLGLVPGSNDAVIWAMRTTFLHWTLTPYAIYVAFGIVMAYVIHNMRKPFNVSSGLVPMFGDKVVNSKLGGVVDVLTVFALVGGVAGSLGYGILQLGSGVSVVFGIDTNVLVYTLIAVVIFLAYTATSISGLNKGILWLGDKNSWFFMFMLLFLVLVGPGSYIGNLFTQSFGSYINHFVESMTFTAPFADSALWPQWWDMYWWIDWLCYGAIMGLFLVRLGYGRTLRQFVVVNWLMPSAFGILWFSIFGGTVLYGQMYQGIDYYALYQEKGAEAMTLAVFEHVPFSGIIRPFMLLIIAISFVTLANSMISTISSMSVKGSSESEEAPFWLKLIWGIIIAVASLVFTLTGGIDGIKFVKVFTGFPIIIIGWVVIIGFLKYMARRPRKETGEYIYEEVIADAPDSGEPAVESSKTFEKIKAMFTKK</sequence>
<keyword evidence="10" id="KW-1185">Reference proteome</keyword>
<evidence type="ECO:0000256" key="5">
    <source>
        <dbReference type="ARBA" id="ARBA00022692"/>
    </source>
</evidence>
<feature type="transmembrane region" description="Helical" evidence="8">
    <location>
        <begin position="338"/>
        <end position="360"/>
    </location>
</feature>
<keyword evidence="6 8" id="KW-1133">Transmembrane helix</keyword>
<evidence type="ECO:0000256" key="6">
    <source>
        <dbReference type="ARBA" id="ARBA00022989"/>
    </source>
</evidence>
<feature type="transmembrane region" description="Helical" evidence="8">
    <location>
        <begin position="28"/>
        <end position="47"/>
    </location>
</feature>
<feature type="transmembrane region" description="Helical" evidence="8">
    <location>
        <begin position="466"/>
        <end position="485"/>
    </location>
</feature>
<dbReference type="Proteomes" id="UP000092574">
    <property type="component" value="Chromosome"/>
</dbReference>
<name>A0A1C7ID12_9FIRM</name>
<protein>
    <recommendedName>
        <fullName evidence="11">Choline-glycine betaine transporter</fullName>
    </recommendedName>
</protein>
<dbReference type="KEGG" id="byl:A4V09_11725"/>
<feature type="transmembrane region" description="Helical" evidence="8">
    <location>
        <begin position="207"/>
        <end position="229"/>
    </location>
</feature>
<dbReference type="OrthoDB" id="9775735at2"/>
<dbReference type="EMBL" id="CP015405">
    <property type="protein sequence ID" value="ANU76379.2"/>
    <property type="molecule type" value="Genomic_DNA"/>
</dbReference>
<dbReference type="STRING" id="1796616.A4V09_11725"/>
<feature type="transmembrane region" description="Helical" evidence="8">
    <location>
        <begin position="109"/>
        <end position="128"/>
    </location>
</feature>
<feature type="transmembrane region" description="Helical" evidence="8">
    <location>
        <begin position="67"/>
        <end position="88"/>
    </location>
</feature>
<keyword evidence="3" id="KW-0813">Transport</keyword>
<evidence type="ECO:0000256" key="8">
    <source>
        <dbReference type="SAM" id="Phobius"/>
    </source>
</evidence>
<proteinExistence type="inferred from homology"/>
<dbReference type="Pfam" id="PF02028">
    <property type="entry name" value="BCCT"/>
    <property type="match status" value="1"/>
</dbReference>
<keyword evidence="5 8" id="KW-0812">Transmembrane</keyword>
<evidence type="ECO:0000256" key="4">
    <source>
        <dbReference type="ARBA" id="ARBA00022475"/>
    </source>
</evidence>
<reference evidence="9" key="1">
    <citation type="submission" date="2017-04" db="EMBL/GenBank/DDBJ databases">
        <title>Complete Genome Sequences of Twelve Strains of a Stable Defined Moderately Diverse Mouse Microbiota 2 (sDMDMm2).</title>
        <authorList>
            <person name="Uchimura Y."/>
            <person name="Wyss M."/>
            <person name="Brugiroux S."/>
            <person name="Limenitakis J.P."/>
            <person name="Stecher B."/>
            <person name="McCoy K.D."/>
            <person name="Macpherson A.J."/>
        </authorList>
    </citation>
    <scope>NUCLEOTIDE SEQUENCE</scope>
    <source>
        <strain evidence="9">YL58</strain>
    </source>
</reference>
<feature type="transmembrane region" description="Helical" evidence="8">
    <location>
        <begin position="249"/>
        <end position="270"/>
    </location>
</feature>
<organism evidence="9 10">
    <name type="scientific">Blautia pseudococcoides</name>
    <dbReference type="NCBI Taxonomy" id="1796616"/>
    <lineage>
        <taxon>Bacteria</taxon>
        <taxon>Bacillati</taxon>
        <taxon>Bacillota</taxon>
        <taxon>Clostridia</taxon>
        <taxon>Lachnospirales</taxon>
        <taxon>Lachnospiraceae</taxon>
        <taxon>Blautia</taxon>
    </lineage>
</organism>
<accession>A0A1C7ID12</accession>
<feature type="transmembrane region" description="Helical" evidence="8">
    <location>
        <begin position="159"/>
        <end position="181"/>
    </location>
</feature>
<comment type="similarity">
    <text evidence="2">Belongs to the BCCT transporter (TC 2.A.15) family.</text>
</comment>
<comment type="subcellular location">
    <subcellularLocation>
        <location evidence="1">Cell membrane</location>
        <topology evidence="1">Multi-pass membrane protein</topology>
    </subcellularLocation>
</comment>
<feature type="transmembrane region" description="Helical" evidence="8">
    <location>
        <begin position="497"/>
        <end position="515"/>
    </location>
</feature>
<dbReference type="GO" id="GO:0022857">
    <property type="term" value="F:transmembrane transporter activity"/>
    <property type="evidence" value="ECO:0007669"/>
    <property type="project" value="InterPro"/>
</dbReference>
<dbReference type="InterPro" id="IPR000060">
    <property type="entry name" value="BCCT_transptr"/>
</dbReference>
<feature type="transmembrane region" description="Helical" evidence="8">
    <location>
        <begin position="372"/>
        <end position="392"/>
    </location>
</feature>
<evidence type="ECO:0000256" key="2">
    <source>
        <dbReference type="ARBA" id="ARBA00005658"/>
    </source>
</evidence>
<evidence type="ECO:0000313" key="9">
    <source>
        <dbReference type="EMBL" id="ANU76379.2"/>
    </source>
</evidence>
<evidence type="ECO:0000256" key="7">
    <source>
        <dbReference type="ARBA" id="ARBA00023136"/>
    </source>
</evidence>
<dbReference type="GO" id="GO:0005886">
    <property type="term" value="C:plasma membrane"/>
    <property type="evidence" value="ECO:0007669"/>
    <property type="project" value="UniProtKB-SubCell"/>
</dbReference>
<keyword evidence="7 8" id="KW-0472">Membrane</keyword>
<feature type="transmembrane region" description="Helical" evidence="8">
    <location>
        <begin position="282"/>
        <end position="302"/>
    </location>
</feature>
<dbReference type="PANTHER" id="PTHR30047:SF7">
    <property type="entry name" value="HIGH-AFFINITY CHOLINE TRANSPORT PROTEIN"/>
    <property type="match status" value="1"/>
</dbReference>
<keyword evidence="4" id="KW-1003">Cell membrane</keyword>
<dbReference type="PANTHER" id="PTHR30047">
    <property type="entry name" value="HIGH-AFFINITY CHOLINE TRANSPORT PROTEIN-RELATED"/>
    <property type="match status" value="1"/>
</dbReference>
<dbReference type="AlphaFoldDB" id="A0A1C7ID12"/>
<evidence type="ECO:0000256" key="1">
    <source>
        <dbReference type="ARBA" id="ARBA00004651"/>
    </source>
</evidence>
<gene>
    <name evidence="9" type="ORF">A4V09_11725</name>
</gene>
<evidence type="ECO:0008006" key="11">
    <source>
        <dbReference type="Google" id="ProtNLM"/>
    </source>
</evidence>
<evidence type="ECO:0000313" key="10">
    <source>
        <dbReference type="Proteomes" id="UP000092574"/>
    </source>
</evidence>
<feature type="transmembrane region" description="Helical" evidence="8">
    <location>
        <begin position="426"/>
        <end position="445"/>
    </location>
</feature>